<proteinExistence type="predicted"/>
<dbReference type="AlphaFoldDB" id="A0AAD6WMK0"/>
<keyword evidence="1" id="KW-0812">Transmembrane</keyword>
<sequence length="720" mass="80103">MMWEEVRVPFCPASRALPLVSILPINIPPSSAIKSTLKRTKHADAADVCFTICPTRTAATSRPLYTRHNHLTCHADLKASIFDTIYADARTDAERSCATQVRGGTSEAWSEVCPRLFLFVTISTSLLPYLYRRTRAHRRFYAAALRAHPSATPGAGYARSTWRGLAPSLPPFTCLISRIPPPRMHACAPSSRHCPASQLLPSKPSPPNVRRIPAAVAFTGSEHPVDRGAAEARRMHVELQLAVGAVPYCDPALVRGTSPAFKRFTPACILSSSSTTKPSKHLYLNLVAILKPIRRMSTTADPVAVSDGDRLIAALQTCFIDLAKKQEEQGEKLYRAVEALKPQPLTTDKKTAFWNSYMKLADEYDKEFQQKYITDLDTALIFSGLFSAVASAFVIQIEPQLTTNPPKIIVIVQCMLYTSLFTTLLAALLAVLGKQWLMYYQAAGSRGTVEERGLERQRKLDGLVKWKFEAVLQAFPLLLQLALLLFASSISVYLWTVHRSVAILLTVLTALGLGSYICLLVSATIFSDCPFQTPVRPILVTCFTALQHIFLQLRRFVSRQLIFYILKVGIRWIMWSNPIFSKLRDMTRQFLRSSGISGSKLNLLPLFSSHNSQFTDKYAKYKSIEASPEVPAVLWVFNTSTDPAMNGVAAELGVDLQWPVQMDRSAETTLRSLRTAAFYLCAEYSSSSTVMSHLAAVWGKLYCTLNLHVPPERHPSRLVN</sequence>
<dbReference type="Proteomes" id="UP001218188">
    <property type="component" value="Unassembled WGS sequence"/>
</dbReference>
<evidence type="ECO:0000313" key="3">
    <source>
        <dbReference type="EMBL" id="KAJ7019883.1"/>
    </source>
</evidence>
<gene>
    <name evidence="3" type="ORF">C8F04DRAFT_1275788</name>
</gene>
<name>A0AAD6WMK0_9AGAR</name>
<comment type="caution">
    <text evidence="3">The sequence shown here is derived from an EMBL/GenBank/DDBJ whole genome shotgun (WGS) entry which is preliminary data.</text>
</comment>
<dbReference type="EMBL" id="JARJCM010000281">
    <property type="protein sequence ID" value="KAJ7019883.1"/>
    <property type="molecule type" value="Genomic_DNA"/>
</dbReference>
<dbReference type="InterPro" id="IPR045338">
    <property type="entry name" value="DUF6535"/>
</dbReference>
<feature type="domain" description="DUF6535" evidence="2">
    <location>
        <begin position="399"/>
        <end position="496"/>
    </location>
</feature>
<evidence type="ECO:0000259" key="2">
    <source>
        <dbReference type="Pfam" id="PF20153"/>
    </source>
</evidence>
<feature type="transmembrane region" description="Helical" evidence="1">
    <location>
        <begin position="475"/>
        <end position="495"/>
    </location>
</feature>
<protein>
    <recommendedName>
        <fullName evidence="2">DUF6535 domain-containing protein</fullName>
    </recommendedName>
</protein>
<evidence type="ECO:0000313" key="4">
    <source>
        <dbReference type="Proteomes" id="UP001218188"/>
    </source>
</evidence>
<keyword evidence="1" id="KW-0472">Membrane</keyword>
<feature type="transmembrane region" description="Helical" evidence="1">
    <location>
        <begin position="408"/>
        <end position="432"/>
    </location>
</feature>
<feature type="transmembrane region" description="Helical" evidence="1">
    <location>
        <begin position="501"/>
        <end position="526"/>
    </location>
</feature>
<keyword evidence="1" id="KW-1133">Transmembrane helix</keyword>
<accession>A0AAD6WMK0</accession>
<evidence type="ECO:0000256" key="1">
    <source>
        <dbReference type="SAM" id="Phobius"/>
    </source>
</evidence>
<keyword evidence="4" id="KW-1185">Reference proteome</keyword>
<feature type="transmembrane region" description="Helical" evidence="1">
    <location>
        <begin position="376"/>
        <end position="396"/>
    </location>
</feature>
<reference evidence="3" key="1">
    <citation type="submission" date="2023-03" db="EMBL/GenBank/DDBJ databases">
        <title>Massive genome expansion in bonnet fungi (Mycena s.s.) driven by repeated elements and novel gene families across ecological guilds.</title>
        <authorList>
            <consortium name="Lawrence Berkeley National Laboratory"/>
            <person name="Harder C.B."/>
            <person name="Miyauchi S."/>
            <person name="Viragh M."/>
            <person name="Kuo A."/>
            <person name="Thoen E."/>
            <person name="Andreopoulos B."/>
            <person name="Lu D."/>
            <person name="Skrede I."/>
            <person name="Drula E."/>
            <person name="Henrissat B."/>
            <person name="Morin E."/>
            <person name="Kohler A."/>
            <person name="Barry K."/>
            <person name="LaButti K."/>
            <person name="Morin E."/>
            <person name="Salamov A."/>
            <person name="Lipzen A."/>
            <person name="Mereny Z."/>
            <person name="Hegedus B."/>
            <person name="Baldrian P."/>
            <person name="Stursova M."/>
            <person name="Weitz H."/>
            <person name="Taylor A."/>
            <person name="Grigoriev I.V."/>
            <person name="Nagy L.G."/>
            <person name="Martin F."/>
            <person name="Kauserud H."/>
        </authorList>
    </citation>
    <scope>NUCLEOTIDE SEQUENCE</scope>
    <source>
        <strain evidence="3">CBHHK200</strain>
    </source>
</reference>
<dbReference type="Pfam" id="PF20153">
    <property type="entry name" value="DUF6535"/>
    <property type="match status" value="1"/>
</dbReference>
<organism evidence="3 4">
    <name type="scientific">Mycena alexandri</name>
    <dbReference type="NCBI Taxonomy" id="1745969"/>
    <lineage>
        <taxon>Eukaryota</taxon>
        <taxon>Fungi</taxon>
        <taxon>Dikarya</taxon>
        <taxon>Basidiomycota</taxon>
        <taxon>Agaricomycotina</taxon>
        <taxon>Agaricomycetes</taxon>
        <taxon>Agaricomycetidae</taxon>
        <taxon>Agaricales</taxon>
        <taxon>Marasmiineae</taxon>
        <taxon>Mycenaceae</taxon>
        <taxon>Mycena</taxon>
    </lineage>
</organism>